<evidence type="ECO:0000313" key="2">
    <source>
        <dbReference type="EMBL" id="MBL3674688.1"/>
    </source>
</evidence>
<dbReference type="EMBL" id="JAESHT010000012">
    <property type="protein sequence ID" value="MBL3674688.1"/>
    <property type="molecule type" value="Genomic_DNA"/>
</dbReference>
<feature type="signal peptide" evidence="1">
    <location>
        <begin position="1"/>
        <end position="21"/>
    </location>
</feature>
<sequence>MNRFLALLILTALGLAGPARACSTSGSSTFCADGWVAQTVEPRRPGGADIGADAGYGDGSGMEPGSFAEGVYVEGAVVVEEPPLEVEGQL</sequence>
<protein>
    <submittedName>
        <fullName evidence="2">Uncharacterized protein</fullName>
    </submittedName>
</protein>
<accession>A0ABS1S7I6</accession>
<organism evidence="2 3">
    <name type="scientific">Paracoccus aerius</name>
    <dbReference type="NCBI Taxonomy" id="1915382"/>
    <lineage>
        <taxon>Bacteria</taxon>
        <taxon>Pseudomonadati</taxon>
        <taxon>Pseudomonadota</taxon>
        <taxon>Alphaproteobacteria</taxon>
        <taxon>Rhodobacterales</taxon>
        <taxon>Paracoccaceae</taxon>
        <taxon>Paracoccus</taxon>
    </lineage>
</organism>
<gene>
    <name evidence="2" type="ORF">JL111_14460</name>
</gene>
<evidence type="ECO:0000256" key="1">
    <source>
        <dbReference type="SAM" id="SignalP"/>
    </source>
</evidence>
<name>A0ABS1S7I6_9RHOB</name>
<keyword evidence="3" id="KW-1185">Reference proteome</keyword>
<keyword evidence="1" id="KW-0732">Signal</keyword>
<proteinExistence type="predicted"/>
<evidence type="ECO:0000313" key="3">
    <source>
        <dbReference type="Proteomes" id="UP000644749"/>
    </source>
</evidence>
<reference evidence="2 3" key="1">
    <citation type="submission" date="2021-01" db="EMBL/GenBank/DDBJ databases">
        <title>011410 draft genome.</title>
        <authorList>
            <person name="Lang L."/>
        </authorList>
    </citation>
    <scope>NUCLEOTIDE SEQUENCE [LARGE SCALE GENOMIC DNA]</scope>
    <source>
        <strain evidence="2 3">KCTC 42845</strain>
    </source>
</reference>
<dbReference type="Proteomes" id="UP000644749">
    <property type="component" value="Unassembled WGS sequence"/>
</dbReference>
<feature type="chain" id="PRO_5045874146" evidence="1">
    <location>
        <begin position="22"/>
        <end position="90"/>
    </location>
</feature>
<comment type="caution">
    <text evidence="2">The sequence shown here is derived from an EMBL/GenBank/DDBJ whole genome shotgun (WGS) entry which is preliminary data.</text>
</comment>
<dbReference type="RefSeq" id="WP_167622609.1">
    <property type="nucleotide sequence ID" value="NZ_BNCL01000011.1"/>
</dbReference>